<evidence type="ECO:0000259" key="2">
    <source>
        <dbReference type="Pfam" id="PF01551"/>
    </source>
</evidence>
<dbReference type="InterPro" id="IPR050570">
    <property type="entry name" value="Cell_wall_metabolism_enzyme"/>
</dbReference>
<dbReference type="GO" id="GO:0016787">
    <property type="term" value="F:hydrolase activity"/>
    <property type="evidence" value="ECO:0007669"/>
    <property type="project" value="UniProtKB-KW"/>
</dbReference>
<organism evidence="5 6">
    <name type="scientific">Nocardioides aquaticus</name>
    <dbReference type="NCBI Taxonomy" id="160826"/>
    <lineage>
        <taxon>Bacteria</taxon>
        <taxon>Bacillati</taxon>
        <taxon>Actinomycetota</taxon>
        <taxon>Actinomycetes</taxon>
        <taxon>Propionibacteriales</taxon>
        <taxon>Nocardioidaceae</taxon>
        <taxon>Nocardioides</taxon>
    </lineage>
</organism>
<feature type="domain" description="Endonuclease/exonuclease/phosphatase" evidence="3">
    <location>
        <begin position="91"/>
        <end position="297"/>
    </location>
</feature>
<feature type="domain" description="M23ase beta-sheet core" evidence="2">
    <location>
        <begin position="960"/>
        <end position="1050"/>
    </location>
</feature>
<proteinExistence type="predicted"/>
<feature type="region of interest" description="Disordered" evidence="1">
    <location>
        <begin position="305"/>
        <end position="356"/>
    </location>
</feature>
<sequence>MKKVLLAVLPVLVILTGLPLIGAVMITMSTQAAAECRTQADTTVSSELGDLGDIEGPVGGPVKGSVTLSQANIKVSLPLSAFNADLNTTLRSDPDFVTLNEISSRSLGQIQSAAPGYEVFREDPAGGPDSIESIGSAVLWKRDAWTKVNAGRVKIVSDDQLYSKGNPRTWDRYATWVMLQRKSDGAVVSVIATHHMTNPHKFPRQHGNPALTRAQQYGAGMDILVQLTNSLASHGPVVIGGDMNTHASYTDLPWSAVSKMTAAGYGWANHSVDFVFFPQSQGARLANSSTGPLVSDHQWLTARIDMNGAGPSSTSGSTPGTATVADTSSTGSGSSGDVDDAAGDAGEDVDAAGAAPPAGDVLPALMQLRFSEAYPTLTAEQARNAVTIAQVARDLRVPRYGLEVAIATAIQESKLVNLDGGDRDSGGLLQQRPSTGWGSRAQVTNPTLAAQAFFGRAQHTSNPGLLDIPGWEQMPLTEAAQAVQRSGLPGAYAQWEDVTGDITDILGGDLPEVPGGDVEIASTTTSTGSCTDGDTIAPITVGTLNLLGAGHTSGPDARKGFSSWQARLPGAMSSLKDAGITIAALQEVHGPQADAMASRYSQQWGMYPSSGPTQNKVIWDLNEWSATDQRLVDIPYFGGHDVGMPLVQLTSTTTGQAIWVWSIHNPANTQGNVFGRRVEALRRQLDTLDDLAATGTPTVIGGGFNDGGDGTNASHCVLTPTVTNAFGGSSAPCRQPKKDAPIDHIYGANLTWASARVDNGTQSQKISDHPLVVATTAGSSAGCALTSGATNTNYNLGQVKAQLTQLVNVLGPMFDIKTVGGYRDSATDPNGHPAGLAADFMVPLSSAGRAQGQALADYAKQHAGELGIDYIIWYQQIWSTSRASEGWRPMDDRGSATENHRDHVHINVKPGDPFDDPVSSIFSGGETASCSEIVYPVPAAYVGNDAHNWHSQGSAWDSWHTGTDFGALCGTSVYAAHSGTVEIDTTQSWAGPTLVKVSTGPISLTTWYAHMQQVTVSRGETVQAGQQIGMVGDEGNSRGCHLHFEVHLENGSIYGADNVDPSQWLAENASPNGGTVAARAA</sequence>
<dbReference type="Pfam" id="PF01551">
    <property type="entry name" value="Peptidase_M23"/>
    <property type="match status" value="1"/>
</dbReference>
<gene>
    <name evidence="5" type="primary">mepM_2</name>
    <name evidence="5" type="ORF">ENKNEFLB_01681</name>
</gene>
<accession>A0ABX8EHE8</accession>
<feature type="compositionally biased region" description="Acidic residues" evidence="1">
    <location>
        <begin position="337"/>
        <end position="350"/>
    </location>
</feature>
<evidence type="ECO:0000256" key="1">
    <source>
        <dbReference type="SAM" id="MobiDB-lite"/>
    </source>
</evidence>
<feature type="domain" description="Endonuclease/exonuclease/phosphatase" evidence="3">
    <location>
        <begin position="575"/>
        <end position="769"/>
    </location>
</feature>
<dbReference type="InterPro" id="IPR058593">
    <property type="entry name" value="ARB_07466-like_C"/>
</dbReference>
<name>A0ABX8EHE8_9ACTN</name>
<dbReference type="EC" id="3.4.24.-" evidence="5"/>
<dbReference type="Pfam" id="PF03372">
    <property type="entry name" value="Exo_endo_phos"/>
    <property type="match status" value="2"/>
</dbReference>
<dbReference type="EMBL" id="CP075371">
    <property type="protein sequence ID" value="QVT79300.1"/>
    <property type="molecule type" value="Genomic_DNA"/>
</dbReference>
<evidence type="ECO:0000259" key="4">
    <source>
        <dbReference type="Pfam" id="PF26571"/>
    </source>
</evidence>
<evidence type="ECO:0000313" key="6">
    <source>
        <dbReference type="Proteomes" id="UP000679307"/>
    </source>
</evidence>
<reference evidence="5 6" key="1">
    <citation type="submission" date="2021-05" db="EMBL/GenBank/DDBJ databases">
        <title>Complete genome of Nocardioides aquaticus KCTC 9944T isolated from meromictic and hypersaline Ekho Lake, Antarctica.</title>
        <authorList>
            <person name="Hwang K."/>
            <person name="Kim K.M."/>
            <person name="Choe H."/>
        </authorList>
    </citation>
    <scope>NUCLEOTIDE SEQUENCE [LARGE SCALE GENOMIC DNA]</scope>
    <source>
        <strain evidence="5 6">KCTC 9944</strain>
    </source>
</reference>
<dbReference type="InterPro" id="IPR005135">
    <property type="entry name" value="Endo/exonuclease/phosphatase"/>
</dbReference>
<evidence type="ECO:0000313" key="5">
    <source>
        <dbReference type="EMBL" id="QVT79300.1"/>
    </source>
</evidence>
<keyword evidence="5" id="KW-0378">Hydrolase</keyword>
<evidence type="ECO:0000259" key="3">
    <source>
        <dbReference type="Pfam" id="PF03372"/>
    </source>
</evidence>
<dbReference type="PANTHER" id="PTHR21666">
    <property type="entry name" value="PEPTIDASE-RELATED"/>
    <property type="match status" value="1"/>
</dbReference>
<protein>
    <submittedName>
        <fullName evidence="5">Murein DD-endopeptidase MepM</fullName>
        <ecNumber evidence="5">3.4.24.-</ecNumber>
    </submittedName>
</protein>
<dbReference type="Proteomes" id="UP000679307">
    <property type="component" value="Chromosome"/>
</dbReference>
<keyword evidence="6" id="KW-1185">Reference proteome</keyword>
<dbReference type="RefSeq" id="WP_343900089.1">
    <property type="nucleotide sequence ID" value="NZ_BAAAHS010000082.1"/>
</dbReference>
<dbReference type="PANTHER" id="PTHR21666:SF270">
    <property type="entry name" value="MUREIN HYDROLASE ACTIVATOR ENVC"/>
    <property type="match status" value="1"/>
</dbReference>
<feature type="compositionally biased region" description="Low complexity" evidence="1">
    <location>
        <begin position="308"/>
        <end position="336"/>
    </location>
</feature>
<dbReference type="Pfam" id="PF26571">
    <property type="entry name" value="VldE"/>
    <property type="match status" value="1"/>
</dbReference>
<feature type="domain" description="ARB-07466-like C-terminal" evidence="4">
    <location>
        <begin position="797"/>
        <end position="900"/>
    </location>
</feature>
<dbReference type="InterPro" id="IPR016047">
    <property type="entry name" value="M23ase_b-sheet_dom"/>
</dbReference>
<dbReference type="CDD" id="cd12797">
    <property type="entry name" value="M23_peptidase"/>
    <property type="match status" value="1"/>
</dbReference>